<evidence type="ECO:0000313" key="2">
    <source>
        <dbReference type="Proteomes" id="UP000192520"/>
    </source>
</evidence>
<dbReference type="EMBL" id="MZGJ01000006">
    <property type="protein sequence ID" value="OQX51253.1"/>
    <property type="molecule type" value="Genomic_DNA"/>
</dbReference>
<dbReference type="InterPro" id="IPR019646">
    <property type="entry name" value="Aminoglyc_AdlTrfase"/>
</dbReference>
<comment type="caution">
    <text evidence="1">The sequence shown here is derived from an EMBL/GenBank/DDBJ whole genome shotgun (WGS) entry which is preliminary data.</text>
</comment>
<sequence length="158" mass="18178">MTPALDTFLNMNEQLEKFLKVLKILLKKLDGIDFALLGTFNLSLQGIEIIPGDLDLLTDDEGIEKISQIFKSTVSKEKEVGYKETQFQIEGIEVHVVSNKKNSLRPQNFKKHLVWIEKEGLKIPCMSLESELSFYQQAGREKDRGKVQLIQERLQELK</sequence>
<accession>A0A1W9P0E2</accession>
<dbReference type="SUPFAM" id="SSF81301">
    <property type="entry name" value="Nucleotidyltransferase"/>
    <property type="match status" value="1"/>
</dbReference>
<evidence type="ECO:0000313" key="1">
    <source>
        <dbReference type="EMBL" id="OQX51253.1"/>
    </source>
</evidence>
<dbReference type="STRING" id="1968527.B5M47_01715"/>
<dbReference type="Proteomes" id="UP000192520">
    <property type="component" value="Unassembled WGS sequence"/>
</dbReference>
<organism evidence="1 2">
    <name type="scientific">candidate division CPR3 bacterium 4484_211</name>
    <dbReference type="NCBI Taxonomy" id="1968527"/>
    <lineage>
        <taxon>Bacteria</taxon>
        <taxon>Bacteria division CPR3</taxon>
    </lineage>
</organism>
<dbReference type="AlphaFoldDB" id="A0A1W9P0E2"/>
<name>A0A1W9P0E2_UNCC3</name>
<dbReference type="InterPro" id="IPR043519">
    <property type="entry name" value="NT_sf"/>
</dbReference>
<dbReference type="Pfam" id="PF10706">
    <property type="entry name" value="Aminoglyc_resit"/>
    <property type="match status" value="1"/>
</dbReference>
<reference evidence="2" key="1">
    <citation type="submission" date="2017-03" db="EMBL/GenBank/DDBJ databases">
        <title>Novel pathways for hydrocarbon cycling and metabolic interdependencies in hydrothermal sediment communities.</title>
        <authorList>
            <person name="Dombrowski N."/>
            <person name="Seitz K."/>
            <person name="Teske A."/>
            <person name="Baker B."/>
        </authorList>
    </citation>
    <scope>NUCLEOTIDE SEQUENCE [LARGE SCALE GENOMIC DNA]</scope>
</reference>
<gene>
    <name evidence="1" type="ORF">B5M47_01715</name>
</gene>
<dbReference type="Gene3D" id="3.30.460.40">
    <property type="match status" value="1"/>
</dbReference>
<protein>
    <submittedName>
        <fullName evidence="1">Uncharacterized protein</fullName>
    </submittedName>
</protein>
<proteinExistence type="predicted"/>